<gene>
    <name evidence="2" type="ORF">OCK72_10875</name>
</gene>
<protein>
    <submittedName>
        <fullName evidence="2">S8 family peptidase</fullName>
    </submittedName>
</protein>
<evidence type="ECO:0000313" key="3">
    <source>
        <dbReference type="Proteomes" id="UP001062738"/>
    </source>
</evidence>
<comment type="caution">
    <text evidence="2">The sequence shown here is derived from an EMBL/GenBank/DDBJ whole genome shotgun (WGS) entry which is preliminary data.</text>
</comment>
<dbReference type="Pfam" id="PF00082">
    <property type="entry name" value="Peptidase_S8"/>
    <property type="match status" value="1"/>
</dbReference>
<proteinExistence type="predicted"/>
<keyword evidence="3" id="KW-1185">Reference proteome</keyword>
<dbReference type="CDD" id="cd04847">
    <property type="entry name" value="Peptidases_S8_Subtilisin_like_2"/>
    <property type="match status" value="1"/>
</dbReference>
<dbReference type="Gene3D" id="3.40.50.200">
    <property type="entry name" value="Peptidase S8/S53 domain"/>
    <property type="match status" value="1"/>
</dbReference>
<dbReference type="InterPro" id="IPR000209">
    <property type="entry name" value="Peptidase_S8/S53_dom"/>
</dbReference>
<organism evidence="2 3">
    <name type="scientific">Fusobacterium simiae</name>
    <dbReference type="NCBI Taxonomy" id="855"/>
    <lineage>
        <taxon>Bacteria</taxon>
        <taxon>Fusobacteriati</taxon>
        <taxon>Fusobacteriota</taxon>
        <taxon>Fusobacteriia</taxon>
        <taxon>Fusobacteriales</taxon>
        <taxon>Fusobacteriaceae</taxon>
        <taxon>Fusobacterium</taxon>
    </lineage>
</organism>
<dbReference type="InterPro" id="IPR034074">
    <property type="entry name" value="Y4bN_pept_dom"/>
</dbReference>
<dbReference type="InterPro" id="IPR036852">
    <property type="entry name" value="Peptidase_S8/S53_dom_sf"/>
</dbReference>
<name>A0ABT4DKK1_FUSSI</name>
<accession>A0ABT4DKK1</accession>
<reference evidence="2" key="1">
    <citation type="submission" date="2022-09" db="EMBL/GenBank/DDBJ databases">
        <authorList>
            <person name="Zoaiter M."/>
        </authorList>
    </citation>
    <scope>NUCLEOTIDE SEQUENCE</scope>
    <source>
        <strain evidence="2">DSM 19848</strain>
    </source>
</reference>
<evidence type="ECO:0000313" key="2">
    <source>
        <dbReference type="EMBL" id="MCY7009125.1"/>
    </source>
</evidence>
<dbReference type="SUPFAM" id="SSF52743">
    <property type="entry name" value="Subtilisin-like"/>
    <property type="match status" value="1"/>
</dbReference>
<sequence>MNDILQLKGRFEQRKNDSKPGASNIPKEKKVTLEHLKKLKEDLINVRKFWKNEKLLINPLISLYYKTVVAKSNRVKAILESSPKKNNDSIVGAKFCNSDIKKHIITHCISNKVLDDAIINLETVINLFYKTFGENITHEQIEDINKKKYEHIFSSTISRTKFVNTIVDSYYLESFGIEKNNTPLEEKAIITLYDTGVKTSEIMKQLEIDFLERRSIDETTILLDPTQYKLLKEKAPYLISMAVSDISVLDKDDIFEKNEDYIISIPKPKNEPVIGVIDTMFDTNVYFSEWVEFKNMLEKDIPLDVNDYYHGTEVSSIIVDGATINPNLDDGCGRFRVRHFGVAKSSSFSSFIVLKAIKEIVEKNKDIKVWNLSLGSAMEINPNFISPEAAILDKIQFENDIIFVIAGTNKPKNSNVKKIGAPADSINSIVVNSVSISNKPVDYSREGLVLSFFNKPDISYYGGDSEQRIRTCSPYGETMVAGTSFAAPWISRKLAYLINILGLSKETAKALIIDSATGWNKQVYPSSLIGYGIVPIKINDIIQSSNDEIKFIIDGISEKYDTFTYNIPVPDDGNKQPFISKVTLCYFPNCSRNQGVDYTNTEMDIKFGRLNEIKGKNGKKDRINIEDINDNKQSEEAGYYLYEEDARKLFRKWDNIKHKRQYIVTEKGGKRQGKKKRENPLWGISIKTKERLNAKDGKSLKFGLVITLKEIDGINRIEEFIQQCLFRGWLVNRINVENKIDIYNKAEEEIIFE</sequence>
<dbReference type="RefSeq" id="WP_265152835.1">
    <property type="nucleotide sequence ID" value="NZ_JAOXXL010000047.1"/>
</dbReference>
<dbReference type="Proteomes" id="UP001062738">
    <property type="component" value="Unassembled WGS sequence"/>
</dbReference>
<feature type="domain" description="Peptidase S8/S53" evidence="1">
    <location>
        <begin position="270"/>
        <end position="532"/>
    </location>
</feature>
<dbReference type="EMBL" id="JAOXXL010000047">
    <property type="protein sequence ID" value="MCY7009125.1"/>
    <property type="molecule type" value="Genomic_DNA"/>
</dbReference>
<evidence type="ECO:0000259" key="1">
    <source>
        <dbReference type="Pfam" id="PF00082"/>
    </source>
</evidence>